<feature type="region of interest" description="Disordered" evidence="1">
    <location>
        <begin position="199"/>
        <end position="218"/>
    </location>
</feature>
<evidence type="ECO:0000313" key="3">
    <source>
        <dbReference type="Proteomes" id="UP001497480"/>
    </source>
</evidence>
<keyword evidence="3" id="KW-1185">Reference proteome</keyword>
<reference evidence="2 3" key="1">
    <citation type="submission" date="2024-03" db="EMBL/GenBank/DDBJ databases">
        <authorList>
            <person name="Martinez-Hernandez J."/>
        </authorList>
    </citation>
    <scope>NUCLEOTIDE SEQUENCE [LARGE SCALE GENOMIC DNA]</scope>
</reference>
<proteinExistence type="predicted"/>
<evidence type="ECO:0000256" key="1">
    <source>
        <dbReference type="SAM" id="MobiDB-lite"/>
    </source>
</evidence>
<gene>
    <name evidence="2" type="ORF">LLUT_LOCUS16020</name>
</gene>
<accession>A0AAV1WZY9</accession>
<dbReference type="AlphaFoldDB" id="A0AAV1WZY9"/>
<dbReference type="EMBL" id="CAXHTB010000011">
    <property type="protein sequence ID" value="CAL0314960.1"/>
    <property type="molecule type" value="Genomic_DNA"/>
</dbReference>
<protein>
    <submittedName>
        <fullName evidence="2">Uncharacterized protein</fullName>
    </submittedName>
</protein>
<dbReference type="Proteomes" id="UP001497480">
    <property type="component" value="Unassembled WGS sequence"/>
</dbReference>
<sequence length="218" mass="25243">MASSYKQILDLGLLMDLVLSNRSGFEVRRQKPTSRAELVSDGSNSHELRTKGWTWMRPADLLHLLCRWNLRRATTFDNHFGLFAPAKGTPHSKEIPQTPVLPRLLRIKISQEERPDGAPLLEEKERRHLLEIYSTGRLPLDLSLSTAMTHPPFHPPSKIHPIDEDLNRTRSDKIYFGESILRASQRKDGIELKDRLKAEKDRRDKEAKEKRKIGIEER</sequence>
<name>A0AAV1WZY9_LUPLU</name>
<evidence type="ECO:0000313" key="2">
    <source>
        <dbReference type="EMBL" id="CAL0314960.1"/>
    </source>
</evidence>
<comment type="caution">
    <text evidence="2">The sequence shown here is derived from an EMBL/GenBank/DDBJ whole genome shotgun (WGS) entry which is preliminary data.</text>
</comment>
<organism evidence="2 3">
    <name type="scientific">Lupinus luteus</name>
    <name type="common">European yellow lupine</name>
    <dbReference type="NCBI Taxonomy" id="3873"/>
    <lineage>
        <taxon>Eukaryota</taxon>
        <taxon>Viridiplantae</taxon>
        <taxon>Streptophyta</taxon>
        <taxon>Embryophyta</taxon>
        <taxon>Tracheophyta</taxon>
        <taxon>Spermatophyta</taxon>
        <taxon>Magnoliopsida</taxon>
        <taxon>eudicotyledons</taxon>
        <taxon>Gunneridae</taxon>
        <taxon>Pentapetalae</taxon>
        <taxon>rosids</taxon>
        <taxon>fabids</taxon>
        <taxon>Fabales</taxon>
        <taxon>Fabaceae</taxon>
        <taxon>Papilionoideae</taxon>
        <taxon>50 kb inversion clade</taxon>
        <taxon>genistoids sensu lato</taxon>
        <taxon>core genistoids</taxon>
        <taxon>Genisteae</taxon>
        <taxon>Lupinus</taxon>
    </lineage>
</organism>